<keyword evidence="4" id="KW-0732">Signal</keyword>
<dbReference type="InterPro" id="IPR008502">
    <property type="entry name" value="Prolamin-like"/>
</dbReference>
<evidence type="ECO:0000256" key="7">
    <source>
        <dbReference type="ARBA" id="ARBA00034457"/>
    </source>
</evidence>
<evidence type="ECO:0000256" key="3">
    <source>
        <dbReference type="ARBA" id="ARBA00022525"/>
    </source>
</evidence>
<feature type="compositionally biased region" description="Acidic residues" evidence="9">
    <location>
        <begin position="130"/>
        <end position="197"/>
    </location>
</feature>
<protein>
    <recommendedName>
        <fullName evidence="14">SHSP domain-containing protein</fullName>
    </recommendedName>
</protein>
<dbReference type="CDD" id="cd06464">
    <property type="entry name" value="ACD_sHsps-like"/>
    <property type="match status" value="1"/>
</dbReference>
<dbReference type="GO" id="GO:0080155">
    <property type="term" value="P:regulation of double fertilization forming a zygote and endosperm"/>
    <property type="evidence" value="ECO:0007669"/>
    <property type="project" value="UniProtKB-ARBA"/>
</dbReference>
<evidence type="ECO:0000256" key="4">
    <source>
        <dbReference type="ARBA" id="ARBA00022729"/>
    </source>
</evidence>
<dbReference type="OrthoDB" id="776947at2759"/>
<dbReference type="GO" id="GO:0009567">
    <property type="term" value="P:double fertilization forming a zygote and endosperm"/>
    <property type="evidence" value="ECO:0007669"/>
    <property type="project" value="InterPro"/>
</dbReference>
<feature type="region of interest" description="Disordered" evidence="9">
    <location>
        <begin position="300"/>
        <end position="329"/>
    </location>
</feature>
<dbReference type="PANTHER" id="PTHR35293:SF1">
    <property type="entry name" value="EGG CELL-SECRETED PROTEIN 1.5"/>
    <property type="match status" value="1"/>
</dbReference>
<evidence type="ECO:0000259" key="10">
    <source>
        <dbReference type="Pfam" id="PF00011"/>
    </source>
</evidence>
<feature type="domain" description="Prolamin-like" evidence="11">
    <location>
        <begin position="234"/>
        <end position="297"/>
    </location>
</feature>
<dbReference type="InterPro" id="IPR002068">
    <property type="entry name" value="A-crystallin/Hsp20_dom"/>
</dbReference>
<evidence type="ECO:0000256" key="1">
    <source>
        <dbReference type="ARBA" id="ARBA00004541"/>
    </source>
</evidence>
<keyword evidence="3" id="KW-0964">Secreted</keyword>
<keyword evidence="5" id="KW-0278">Fertilization</keyword>
<keyword evidence="13" id="KW-1185">Reference proteome</keyword>
<sequence length="329" mass="37705">MELELGLKITRTTDDVSSSTDFKVSRDSFVRSRLLEKPILRFKKKGIDMEISDEGDRITISGRKKVEEMVLVKWVEWKKETEIQEFKKVFRIPRIVNLDKIKAKFSEVDETLTVTFPKKVKGITGLKIEEETEEKAEPEEEKTEEITEPEEEKTEEITEPEEEIKEETIPEEEEEEKIEEEIVEEEETKDHEEETEEKEMTSRPLMKPTVGLGAPSPSTSLVYRLRLDEETGYCWDSLMQLQHCSGELILFFLNGETYIGPGCCSAIRSVGRKCWTTMIGVLGFTPQEGDVLQGYCDDDQDSEKNTLGSSPLPMTLKFKPSNVGRSSNP</sequence>
<gene>
    <name evidence="12" type="ORF">Bca52824_025008</name>
</gene>
<reference evidence="12 13" key="1">
    <citation type="submission" date="2020-02" db="EMBL/GenBank/DDBJ databases">
        <authorList>
            <person name="Ma Q."/>
            <person name="Huang Y."/>
            <person name="Song X."/>
            <person name="Pei D."/>
        </authorList>
    </citation>
    <scope>NUCLEOTIDE SEQUENCE [LARGE SCALE GENOMIC DNA]</scope>
    <source>
        <strain evidence="12">Sxm20200214</strain>
        <tissue evidence="12">Leaf</tissue>
    </source>
</reference>
<evidence type="ECO:0000256" key="5">
    <source>
        <dbReference type="ARBA" id="ARBA00023279"/>
    </source>
</evidence>
<evidence type="ECO:0000256" key="9">
    <source>
        <dbReference type="SAM" id="MobiDB-lite"/>
    </source>
</evidence>
<evidence type="ECO:0000313" key="13">
    <source>
        <dbReference type="Proteomes" id="UP000886595"/>
    </source>
</evidence>
<evidence type="ECO:0008006" key="14">
    <source>
        <dbReference type="Google" id="ProtNLM"/>
    </source>
</evidence>
<name>A0A8X7VLF8_BRACI</name>
<comment type="function">
    <text evidence="7">Involved in the regulation of gamete interactions during the double fertilization and to prevent multiple-pollen tube attraction; mediates the redistribution of the gamete fusogen HAP2/GCS1 to the cell surface after secretion upon sperm arrival.</text>
</comment>
<evidence type="ECO:0000313" key="12">
    <source>
        <dbReference type="EMBL" id="KAG2313451.1"/>
    </source>
</evidence>
<dbReference type="PANTHER" id="PTHR35293">
    <property type="entry name" value="EGG CELL-SECRETED PROTEIN 1.5"/>
    <property type="match status" value="1"/>
</dbReference>
<feature type="domain" description="SHSP" evidence="10">
    <location>
        <begin position="42"/>
        <end position="121"/>
    </location>
</feature>
<dbReference type="Gene3D" id="2.60.40.790">
    <property type="match status" value="1"/>
</dbReference>
<comment type="caution">
    <text evidence="12">The sequence shown here is derived from an EMBL/GenBank/DDBJ whole genome shotgun (WGS) entry which is preliminary data.</text>
</comment>
<accession>A0A8X7VLF8</accession>
<dbReference type="InterPro" id="IPR044711">
    <property type="entry name" value="EC11-15"/>
</dbReference>
<comment type="subcellular location">
    <subcellularLocation>
        <location evidence="1">Cytoplasmic vesicle</location>
    </subcellularLocation>
    <subcellularLocation>
        <location evidence="2">Secreted</location>
    </subcellularLocation>
</comment>
<evidence type="ECO:0000259" key="11">
    <source>
        <dbReference type="Pfam" id="PF05617"/>
    </source>
</evidence>
<dbReference type="InterPro" id="IPR008978">
    <property type="entry name" value="HSP20-like_chaperone"/>
</dbReference>
<dbReference type="Pfam" id="PF00011">
    <property type="entry name" value="HSP20"/>
    <property type="match status" value="1"/>
</dbReference>
<evidence type="ECO:0000256" key="8">
    <source>
        <dbReference type="ARBA" id="ARBA00034484"/>
    </source>
</evidence>
<dbReference type="GO" id="GO:0005576">
    <property type="term" value="C:extracellular region"/>
    <property type="evidence" value="ECO:0007669"/>
    <property type="project" value="UniProtKB-SubCell"/>
</dbReference>
<dbReference type="Proteomes" id="UP000886595">
    <property type="component" value="Unassembled WGS sequence"/>
</dbReference>
<comment type="similarity">
    <text evidence="8">Belongs to the plant egg cell-secreted peptide family.</text>
</comment>
<evidence type="ECO:0000256" key="6">
    <source>
        <dbReference type="ARBA" id="ARBA00023329"/>
    </source>
</evidence>
<dbReference type="EMBL" id="JAAMPC010000005">
    <property type="protein sequence ID" value="KAG2313451.1"/>
    <property type="molecule type" value="Genomic_DNA"/>
</dbReference>
<proteinExistence type="inferred from homology"/>
<organism evidence="12 13">
    <name type="scientific">Brassica carinata</name>
    <name type="common">Ethiopian mustard</name>
    <name type="synonym">Abyssinian cabbage</name>
    <dbReference type="NCBI Taxonomy" id="52824"/>
    <lineage>
        <taxon>Eukaryota</taxon>
        <taxon>Viridiplantae</taxon>
        <taxon>Streptophyta</taxon>
        <taxon>Embryophyta</taxon>
        <taxon>Tracheophyta</taxon>
        <taxon>Spermatophyta</taxon>
        <taxon>Magnoliopsida</taxon>
        <taxon>eudicotyledons</taxon>
        <taxon>Gunneridae</taxon>
        <taxon>Pentapetalae</taxon>
        <taxon>rosids</taxon>
        <taxon>malvids</taxon>
        <taxon>Brassicales</taxon>
        <taxon>Brassicaceae</taxon>
        <taxon>Brassiceae</taxon>
        <taxon>Brassica</taxon>
    </lineage>
</organism>
<dbReference type="SUPFAM" id="SSF49764">
    <property type="entry name" value="HSP20-like chaperones"/>
    <property type="match status" value="1"/>
</dbReference>
<dbReference type="Pfam" id="PF05617">
    <property type="entry name" value="Prolamin_like"/>
    <property type="match status" value="1"/>
</dbReference>
<dbReference type="GO" id="GO:0031410">
    <property type="term" value="C:cytoplasmic vesicle"/>
    <property type="evidence" value="ECO:0007669"/>
    <property type="project" value="UniProtKB-SubCell"/>
</dbReference>
<dbReference type="AlphaFoldDB" id="A0A8X7VLF8"/>
<keyword evidence="6" id="KW-0968">Cytoplasmic vesicle</keyword>
<evidence type="ECO:0000256" key="2">
    <source>
        <dbReference type="ARBA" id="ARBA00004613"/>
    </source>
</evidence>
<dbReference type="GO" id="GO:2000008">
    <property type="term" value="P:regulation of protein localization to cell surface"/>
    <property type="evidence" value="ECO:0007669"/>
    <property type="project" value="UniProtKB-ARBA"/>
</dbReference>
<feature type="region of interest" description="Disordered" evidence="9">
    <location>
        <begin position="129"/>
        <end position="213"/>
    </location>
</feature>